<dbReference type="PANTHER" id="PTHR43355:SF2">
    <property type="entry name" value="FLAVIN REDUCTASE (NADPH)"/>
    <property type="match status" value="1"/>
</dbReference>
<dbReference type="CDD" id="cd05244">
    <property type="entry name" value="BVR-B_like_SDR_a"/>
    <property type="match status" value="1"/>
</dbReference>
<organism evidence="2 3">
    <name type="scientific">Paenibacillus terrae</name>
    <dbReference type="NCBI Taxonomy" id="159743"/>
    <lineage>
        <taxon>Bacteria</taxon>
        <taxon>Bacillati</taxon>
        <taxon>Bacillota</taxon>
        <taxon>Bacilli</taxon>
        <taxon>Bacillales</taxon>
        <taxon>Paenibacillaceae</taxon>
        <taxon>Paenibacillus</taxon>
    </lineage>
</organism>
<evidence type="ECO:0000313" key="3">
    <source>
        <dbReference type="Proteomes" id="UP000032534"/>
    </source>
</evidence>
<keyword evidence="3" id="KW-1185">Reference proteome</keyword>
<dbReference type="InterPro" id="IPR016040">
    <property type="entry name" value="NAD(P)-bd_dom"/>
</dbReference>
<comment type="caution">
    <text evidence="2">The sequence shown here is derived from an EMBL/GenBank/DDBJ whole genome shotgun (WGS) entry which is preliminary data.</text>
</comment>
<feature type="domain" description="NAD(P)-binding" evidence="1">
    <location>
        <begin position="7"/>
        <end position="195"/>
    </location>
</feature>
<dbReference type="InterPro" id="IPR051606">
    <property type="entry name" value="Polyketide_Oxido-like"/>
</dbReference>
<reference evidence="2 3" key="1">
    <citation type="submission" date="2014-11" db="EMBL/GenBank/DDBJ databases">
        <title>Draft Genome Sequences of Paenibacillus polymyxa NRRL B-30509 and Paenibacillus terrae NRRL B-30644, Strains from a Poultry Environment that Produce Tridecaptin A and Paenicidins.</title>
        <authorList>
            <person name="van Belkum M.J."/>
            <person name="Lohans C.T."/>
            <person name="Vederas J.C."/>
        </authorList>
    </citation>
    <scope>NUCLEOTIDE SEQUENCE [LARGE SCALE GENOMIC DNA]</scope>
    <source>
        <strain evidence="2 3">NRRL B-30644</strain>
    </source>
</reference>
<gene>
    <name evidence="2" type="ORF">QD47_11665</name>
</gene>
<dbReference type="Proteomes" id="UP000032534">
    <property type="component" value="Unassembled WGS sequence"/>
</dbReference>
<proteinExistence type="predicted"/>
<dbReference type="Gene3D" id="3.40.50.720">
    <property type="entry name" value="NAD(P)-binding Rossmann-like Domain"/>
    <property type="match status" value="1"/>
</dbReference>
<dbReference type="PATRIC" id="fig|159743.3.peg.2606"/>
<dbReference type="SUPFAM" id="SSF51735">
    <property type="entry name" value="NAD(P)-binding Rossmann-fold domains"/>
    <property type="match status" value="1"/>
</dbReference>
<sequence>MKVIIFGATGTIGQALVKEAIKRKYQVTAAVRDPQRVTEQSEYLTVVQADILNPDSVTAAAKGHEAMISAYGPKFGAEEELLEATRSLLEGTRRSGAERILVVGGAGSLKTENGERLMDTAEFPEEVKPLAAAHADALELYRAADVDWTYCSPAAIIEPGRRTGQFRIGLDHVVVDELGHSRISVEDYAVALIDELVEGEFVNSRFTVGY</sequence>
<dbReference type="PANTHER" id="PTHR43355">
    <property type="entry name" value="FLAVIN REDUCTASE (NADPH)"/>
    <property type="match status" value="1"/>
</dbReference>
<evidence type="ECO:0000313" key="2">
    <source>
        <dbReference type="EMBL" id="KJD45496.1"/>
    </source>
</evidence>
<evidence type="ECO:0000259" key="1">
    <source>
        <dbReference type="Pfam" id="PF13460"/>
    </source>
</evidence>
<dbReference type="AlphaFoldDB" id="A0A0D7X287"/>
<dbReference type="InterPro" id="IPR036291">
    <property type="entry name" value="NAD(P)-bd_dom_sf"/>
</dbReference>
<protein>
    <submittedName>
        <fullName evidence="2">3-beta hydroxysteroid dehydrogenase</fullName>
    </submittedName>
</protein>
<dbReference type="GO" id="GO:0016646">
    <property type="term" value="F:oxidoreductase activity, acting on the CH-NH group of donors, NAD or NADP as acceptor"/>
    <property type="evidence" value="ECO:0007669"/>
    <property type="project" value="TreeGrafter"/>
</dbReference>
<dbReference type="RefSeq" id="WP_044646291.1">
    <property type="nucleotide sequence ID" value="NZ_JTHP01000019.1"/>
</dbReference>
<dbReference type="Pfam" id="PF13460">
    <property type="entry name" value="NAD_binding_10"/>
    <property type="match status" value="1"/>
</dbReference>
<dbReference type="EMBL" id="JTHP01000019">
    <property type="protein sequence ID" value="KJD45496.1"/>
    <property type="molecule type" value="Genomic_DNA"/>
</dbReference>
<dbReference type="OrthoDB" id="9785372at2"/>
<accession>A0A0D7X287</accession>
<name>A0A0D7X287_9BACL</name>